<dbReference type="Proteomes" id="UP000306740">
    <property type="component" value="Unassembled WGS sequence"/>
</dbReference>
<accession>A0A5C4MZW0</accession>
<name>A0A5C4MZW0_9ACTN</name>
<organism evidence="1 2">
    <name type="scientific">Mumia zhuanghuii</name>
    <dbReference type="NCBI Taxonomy" id="2585211"/>
    <lineage>
        <taxon>Bacteria</taxon>
        <taxon>Bacillati</taxon>
        <taxon>Actinomycetota</taxon>
        <taxon>Actinomycetes</taxon>
        <taxon>Propionibacteriales</taxon>
        <taxon>Nocardioidaceae</taxon>
        <taxon>Mumia</taxon>
    </lineage>
</organism>
<comment type="caution">
    <text evidence="1">The sequence shown here is derived from an EMBL/GenBank/DDBJ whole genome shotgun (WGS) entry which is preliminary data.</text>
</comment>
<dbReference type="Gene3D" id="1.10.10.10">
    <property type="entry name" value="Winged helix-like DNA-binding domain superfamily/Winged helix DNA-binding domain"/>
    <property type="match status" value="1"/>
</dbReference>
<sequence>SLGLRPTPRADSASARLLQLLPEAPVVTASTLQQILGVSFPAASTALDELRQAGVVTTFKIERRATAYLATEVLDLITVAERQGSLIE</sequence>
<evidence type="ECO:0000313" key="2">
    <source>
        <dbReference type="Proteomes" id="UP000306740"/>
    </source>
</evidence>
<dbReference type="RefSeq" id="WP_416371765.1">
    <property type="nucleotide sequence ID" value="NZ_VDFR01000010.1"/>
</dbReference>
<dbReference type="InterPro" id="IPR036388">
    <property type="entry name" value="WH-like_DNA-bd_sf"/>
</dbReference>
<gene>
    <name evidence="1" type="ORF">FHE65_02270</name>
</gene>
<reference evidence="1 2" key="1">
    <citation type="submission" date="2019-05" db="EMBL/GenBank/DDBJ databases">
        <title>Mumia sp. nov., isolated from the intestinal contents of plateau pika (Ochotona curzoniae) in the Qinghai-Tibet plateau of China.</title>
        <authorList>
            <person name="Tian Z."/>
        </authorList>
    </citation>
    <scope>NUCLEOTIDE SEQUENCE [LARGE SCALE GENOMIC DNA]</scope>
    <source>
        <strain evidence="2">527</strain>
    </source>
</reference>
<dbReference type="AlphaFoldDB" id="A0A5C4MZW0"/>
<evidence type="ECO:0000313" key="1">
    <source>
        <dbReference type="EMBL" id="TNC51017.1"/>
    </source>
</evidence>
<feature type="non-terminal residue" evidence="1">
    <location>
        <position position="1"/>
    </location>
</feature>
<proteinExistence type="predicted"/>
<protein>
    <submittedName>
        <fullName evidence="1">Fic family protein</fullName>
    </submittedName>
</protein>
<dbReference type="SUPFAM" id="SSF46785">
    <property type="entry name" value="Winged helix' DNA-binding domain"/>
    <property type="match status" value="1"/>
</dbReference>
<dbReference type="EMBL" id="VDFR01000010">
    <property type="protein sequence ID" value="TNC51017.1"/>
    <property type="molecule type" value="Genomic_DNA"/>
</dbReference>
<dbReference type="InterPro" id="IPR036390">
    <property type="entry name" value="WH_DNA-bd_sf"/>
</dbReference>